<name>A0A5C5YZ81_9BACT</name>
<protein>
    <submittedName>
        <fullName evidence="1">Uncharacterized protein</fullName>
    </submittedName>
</protein>
<evidence type="ECO:0000313" key="1">
    <source>
        <dbReference type="EMBL" id="TWT80408.1"/>
    </source>
</evidence>
<dbReference type="AlphaFoldDB" id="A0A5C5YZ81"/>
<reference evidence="1 2" key="1">
    <citation type="submission" date="2019-02" db="EMBL/GenBank/DDBJ databases">
        <title>Deep-cultivation of Planctomycetes and their phenomic and genomic characterization uncovers novel biology.</title>
        <authorList>
            <person name="Wiegand S."/>
            <person name="Jogler M."/>
            <person name="Boedeker C."/>
            <person name="Pinto D."/>
            <person name="Vollmers J."/>
            <person name="Rivas-Marin E."/>
            <person name="Kohn T."/>
            <person name="Peeters S.H."/>
            <person name="Heuer A."/>
            <person name="Rast P."/>
            <person name="Oberbeckmann S."/>
            <person name="Bunk B."/>
            <person name="Jeske O."/>
            <person name="Meyerdierks A."/>
            <person name="Storesund J.E."/>
            <person name="Kallscheuer N."/>
            <person name="Luecker S."/>
            <person name="Lage O.M."/>
            <person name="Pohl T."/>
            <person name="Merkel B.J."/>
            <person name="Hornburger P."/>
            <person name="Mueller R.-W."/>
            <person name="Bruemmer F."/>
            <person name="Labrenz M."/>
            <person name="Spormann A.M."/>
            <person name="Op Den Camp H."/>
            <person name="Overmann J."/>
            <person name="Amann R."/>
            <person name="Jetten M.S.M."/>
            <person name="Mascher T."/>
            <person name="Medema M.H."/>
            <person name="Devos D.P."/>
            <person name="Kaster A.-K."/>
            <person name="Ovreas L."/>
            <person name="Rohde M."/>
            <person name="Galperin M.Y."/>
            <person name="Jogler C."/>
        </authorList>
    </citation>
    <scope>NUCLEOTIDE SEQUENCE [LARGE SCALE GENOMIC DNA]</scope>
    <source>
        <strain evidence="1 2">CA13</strain>
    </source>
</reference>
<gene>
    <name evidence="1" type="ORF">CA13_18240</name>
</gene>
<proteinExistence type="predicted"/>
<dbReference type="EMBL" id="SJPJ01000001">
    <property type="protein sequence ID" value="TWT80408.1"/>
    <property type="molecule type" value="Genomic_DNA"/>
</dbReference>
<organism evidence="1 2">
    <name type="scientific">Novipirellula herctigrandis</name>
    <dbReference type="NCBI Taxonomy" id="2527986"/>
    <lineage>
        <taxon>Bacteria</taxon>
        <taxon>Pseudomonadati</taxon>
        <taxon>Planctomycetota</taxon>
        <taxon>Planctomycetia</taxon>
        <taxon>Pirellulales</taxon>
        <taxon>Pirellulaceae</taxon>
        <taxon>Novipirellula</taxon>
    </lineage>
</organism>
<sequence>MGPWPTRFLRFSGEVVPIVGNKLPVPTQACVRHKQSANLCKLFAAEEHAIDGRATTGQATIGQATTLLIR</sequence>
<dbReference type="Proteomes" id="UP000315010">
    <property type="component" value="Unassembled WGS sequence"/>
</dbReference>
<evidence type="ECO:0000313" key="2">
    <source>
        <dbReference type="Proteomes" id="UP000315010"/>
    </source>
</evidence>
<comment type="caution">
    <text evidence="1">The sequence shown here is derived from an EMBL/GenBank/DDBJ whole genome shotgun (WGS) entry which is preliminary data.</text>
</comment>
<keyword evidence="2" id="KW-1185">Reference proteome</keyword>
<accession>A0A5C5YZ81</accession>